<sequence length="544" mass="62365">MVITRSRTTWLKLSVLTSAIALSGCQSTGLFFAEKKQETNHEKTSLELIPVPEETIVTAEATTKKEPEPVQLTPQEQDDLWQRIRQQLVFDVPNVQRVQSQRNWYASHPEYLDRVAKRAEPYLHLIVEELERREMPIDLALLPIVESAFDPFAYSHGSASGVWQFIPCTARQYGLDINWWYDGRRDVFAATHAALDYLEALYRYFDGNWMHALAAYNSGEGRVGNAIRRNKRAGKPTDFWNLDLPRETRAYVPKLLALADILANSEKYGITWYPIENQPMLEVVEAPAQIDLALAADMADLSLEELHQFNSGYNRWATAPDGPHRFLLPAENAEQFSLALQETEPKDWLSWTHHKVKSGESLLTISKKYNTSVDVIQQLNDISSHIIRAGEHLLVPVATLGLENYTLSQDQRRENRQDQKRDGKRIDYIVQSGDTLWDISRAYDVNLRDLARWNSMAPGDYLRPGQELVVWTEAEASSVVRSSVNSIIRTVNYRVRSGDSLARIANKFNVTIRQIEQWNNIQRNRYLQPGQMLRLKVDVTEVSS</sequence>
<organism evidence="4 5">
    <name type="scientific">Idiomarina piscisalsi</name>
    <dbReference type="NCBI Taxonomy" id="1096243"/>
    <lineage>
        <taxon>Bacteria</taxon>
        <taxon>Pseudomonadati</taxon>
        <taxon>Pseudomonadota</taxon>
        <taxon>Gammaproteobacteria</taxon>
        <taxon>Alteromonadales</taxon>
        <taxon>Idiomarinaceae</taxon>
        <taxon>Idiomarina</taxon>
    </lineage>
</organism>
<dbReference type="SUPFAM" id="SSF53955">
    <property type="entry name" value="Lysozyme-like"/>
    <property type="match status" value="1"/>
</dbReference>
<feature type="domain" description="LysM" evidence="3">
    <location>
        <begin position="491"/>
        <end position="535"/>
    </location>
</feature>
<gene>
    <name evidence="4" type="ORF">CWI73_03655</name>
</gene>
<evidence type="ECO:0000259" key="3">
    <source>
        <dbReference type="PROSITE" id="PS51782"/>
    </source>
</evidence>
<dbReference type="CDD" id="cd16894">
    <property type="entry name" value="MltD-like"/>
    <property type="match status" value="1"/>
</dbReference>
<evidence type="ECO:0000313" key="4">
    <source>
        <dbReference type="EMBL" id="RUO67961.1"/>
    </source>
</evidence>
<evidence type="ECO:0000256" key="2">
    <source>
        <dbReference type="SAM" id="SignalP"/>
    </source>
</evidence>
<feature type="chain" id="PRO_5019463724" evidence="2">
    <location>
        <begin position="24"/>
        <end position="544"/>
    </location>
</feature>
<dbReference type="InterPro" id="IPR008258">
    <property type="entry name" value="Transglycosylase_SLT_dom_1"/>
</dbReference>
<dbReference type="Gene3D" id="1.10.530.10">
    <property type="match status" value="1"/>
</dbReference>
<dbReference type="InterPro" id="IPR023346">
    <property type="entry name" value="Lysozyme-like_dom_sf"/>
</dbReference>
<dbReference type="Gene3D" id="3.10.350.10">
    <property type="entry name" value="LysM domain"/>
    <property type="match status" value="3"/>
</dbReference>
<reference evidence="4 5" key="1">
    <citation type="journal article" date="2011" name="Front. Microbiol.">
        <title>Genomic signatures of strain selection and enhancement in Bacillus atrophaeus var. globigii, a historical biowarfare simulant.</title>
        <authorList>
            <person name="Gibbons H.S."/>
            <person name="Broomall S.M."/>
            <person name="McNew L.A."/>
            <person name="Daligault H."/>
            <person name="Chapman C."/>
            <person name="Bruce D."/>
            <person name="Karavis M."/>
            <person name="Krepps M."/>
            <person name="McGregor P.A."/>
            <person name="Hong C."/>
            <person name="Park K.H."/>
            <person name="Akmal A."/>
            <person name="Feldman A."/>
            <person name="Lin J.S."/>
            <person name="Chang W.E."/>
            <person name="Higgs B.W."/>
            <person name="Demirev P."/>
            <person name="Lindquist J."/>
            <person name="Liem A."/>
            <person name="Fochler E."/>
            <person name="Read T.D."/>
            <person name="Tapia R."/>
            <person name="Johnson S."/>
            <person name="Bishop-Lilly K.A."/>
            <person name="Detter C."/>
            <person name="Han C."/>
            <person name="Sozhamannan S."/>
            <person name="Rosenzweig C.N."/>
            <person name="Skowronski E.W."/>
        </authorList>
    </citation>
    <scope>NUCLEOTIDE SEQUENCE [LARGE SCALE GENOMIC DNA]</scope>
    <source>
        <strain evidence="4 5">TPS4-2</strain>
    </source>
</reference>
<dbReference type="Pfam" id="PF01464">
    <property type="entry name" value="SLT"/>
    <property type="match status" value="1"/>
</dbReference>
<name>A0A432YXD4_9GAMM</name>
<accession>A0A432YXD4</accession>
<dbReference type="InterPro" id="IPR018392">
    <property type="entry name" value="LysM"/>
</dbReference>
<feature type="domain" description="LysM" evidence="3">
    <location>
        <begin position="426"/>
        <end position="470"/>
    </location>
</feature>
<dbReference type="CDD" id="cd00118">
    <property type="entry name" value="LysM"/>
    <property type="match status" value="3"/>
</dbReference>
<dbReference type="PROSITE" id="PS51257">
    <property type="entry name" value="PROKAR_LIPOPROTEIN"/>
    <property type="match status" value="1"/>
</dbReference>
<dbReference type="EMBL" id="PIQA01000001">
    <property type="protein sequence ID" value="RUO67961.1"/>
    <property type="molecule type" value="Genomic_DNA"/>
</dbReference>
<comment type="caution">
    <text evidence="4">The sequence shown here is derived from an EMBL/GenBank/DDBJ whole genome shotgun (WGS) entry which is preliminary data.</text>
</comment>
<dbReference type="PROSITE" id="PS51782">
    <property type="entry name" value="LYSM"/>
    <property type="match status" value="3"/>
</dbReference>
<keyword evidence="2" id="KW-0732">Signal</keyword>
<feature type="domain" description="LysM" evidence="3">
    <location>
        <begin position="352"/>
        <end position="395"/>
    </location>
</feature>
<dbReference type="RefSeq" id="WP_126751589.1">
    <property type="nucleotide sequence ID" value="NZ_JBHUMT010000016.1"/>
</dbReference>
<evidence type="ECO:0000313" key="5">
    <source>
        <dbReference type="Proteomes" id="UP000288361"/>
    </source>
</evidence>
<dbReference type="InterPro" id="IPR000189">
    <property type="entry name" value="Transglyc_AS"/>
</dbReference>
<dbReference type="GO" id="GO:0008932">
    <property type="term" value="F:lytic endotransglycosylase activity"/>
    <property type="evidence" value="ECO:0007669"/>
    <property type="project" value="TreeGrafter"/>
</dbReference>
<dbReference type="SMART" id="SM00257">
    <property type="entry name" value="LysM"/>
    <property type="match status" value="3"/>
</dbReference>
<protein>
    <submittedName>
        <fullName evidence="4">Lytic transglycosylase</fullName>
    </submittedName>
</protein>
<dbReference type="PROSITE" id="PS00922">
    <property type="entry name" value="TRANSGLYCOSYLASE"/>
    <property type="match status" value="1"/>
</dbReference>
<dbReference type="GO" id="GO:0016020">
    <property type="term" value="C:membrane"/>
    <property type="evidence" value="ECO:0007669"/>
    <property type="project" value="InterPro"/>
</dbReference>
<dbReference type="Proteomes" id="UP000288361">
    <property type="component" value="Unassembled WGS sequence"/>
</dbReference>
<evidence type="ECO:0000256" key="1">
    <source>
        <dbReference type="ARBA" id="ARBA00007734"/>
    </source>
</evidence>
<dbReference type="AlphaFoldDB" id="A0A432YXD4"/>
<feature type="signal peptide" evidence="2">
    <location>
        <begin position="1"/>
        <end position="23"/>
    </location>
</feature>
<dbReference type="Pfam" id="PF01476">
    <property type="entry name" value="LysM"/>
    <property type="match status" value="3"/>
</dbReference>
<proteinExistence type="inferred from homology"/>
<comment type="similarity">
    <text evidence="1">Belongs to the transglycosylase Slt family.</text>
</comment>
<dbReference type="InterPro" id="IPR036779">
    <property type="entry name" value="LysM_dom_sf"/>
</dbReference>
<dbReference type="SUPFAM" id="SSF54106">
    <property type="entry name" value="LysM domain"/>
    <property type="match status" value="3"/>
</dbReference>
<dbReference type="PANTHER" id="PTHR33734">
    <property type="entry name" value="LYSM DOMAIN-CONTAINING GPI-ANCHORED PROTEIN 2"/>
    <property type="match status" value="1"/>
</dbReference>
<dbReference type="FunFam" id="1.10.530.10:FF:000004">
    <property type="entry name" value="Membrane-bound lytic murein transglycosylase D"/>
    <property type="match status" value="1"/>
</dbReference>
<dbReference type="PANTHER" id="PTHR33734:SF22">
    <property type="entry name" value="MEMBRANE-BOUND LYTIC MUREIN TRANSGLYCOSYLASE D"/>
    <property type="match status" value="1"/>
</dbReference>
<dbReference type="GO" id="GO:0000270">
    <property type="term" value="P:peptidoglycan metabolic process"/>
    <property type="evidence" value="ECO:0007669"/>
    <property type="project" value="InterPro"/>
</dbReference>